<proteinExistence type="predicted"/>
<organism evidence="1 2">
    <name type="scientific">Nakamurella panacisegetis</name>
    <dbReference type="NCBI Taxonomy" id="1090615"/>
    <lineage>
        <taxon>Bacteria</taxon>
        <taxon>Bacillati</taxon>
        <taxon>Actinomycetota</taxon>
        <taxon>Actinomycetes</taxon>
        <taxon>Nakamurellales</taxon>
        <taxon>Nakamurellaceae</taxon>
        <taxon>Nakamurella</taxon>
    </lineage>
</organism>
<name>A0A1H0J419_9ACTN</name>
<evidence type="ECO:0000313" key="1">
    <source>
        <dbReference type="EMBL" id="SDO38517.1"/>
    </source>
</evidence>
<dbReference type="Pfam" id="PF11228">
    <property type="entry name" value="DUF3027"/>
    <property type="match status" value="1"/>
</dbReference>
<evidence type="ECO:0000313" key="2">
    <source>
        <dbReference type="Proteomes" id="UP000198741"/>
    </source>
</evidence>
<keyword evidence="2" id="KW-1185">Reference proteome</keyword>
<gene>
    <name evidence="1" type="ORF">SAMN04515671_0772</name>
</gene>
<dbReference type="EMBL" id="LT629710">
    <property type="protein sequence ID" value="SDO38517.1"/>
    <property type="molecule type" value="Genomic_DNA"/>
</dbReference>
<evidence type="ECO:0008006" key="3">
    <source>
        <dbReference type="Google" id="ProtNLM"/>
    </source>
</evidence>
<dbReference type="Proteomes" id="UP000198741">
    <property type="component" value="Chromosome I"/>
</dbReference>
<protein>
    <recommendedName>
        <fullName evidence="3">DUF3027 domain-containing protein</fullName>
    </recommendedName>
</protein>
<dbReference type="AlphaFoldDB" id="A0A1H0J419"/>
<dbReference type="STRING" id="1090615.SAMN04515671_0772"/>
<accession>A0A1H0J419</accession>
<reference evidence="1 2" key="1">
    <citation type="submission" date="2016-10" db="EMBL/GenBank/DDBJ databases">
        <authorList>
            <person name="de Groot N.N."/>
        </authorList>
    </citation>
    <scope>NUCLEOTIDE SEQUENCE [LARGE SCALE GENOMIC DNA]</scope>
    <source>
        <strain evidence="2">P4-7,KCTC 19426,CECT 7604</strain>
    </source>
</reference>
<sequence>MGERMRQDGLVSSNPASTALVDHVHADAEPTAGGADEPVSEQVSEVDAATAGPVVVILDETATSLARSAAEAEALDPSDVGEFLLAVAEDDVAVTANFRANQPGYQGWHWSVTLAVLDASHPTVSEVVLLPGEGALLAPAWIPWDERIRPGDLGAGDLLPPSPDDPRIVPAYLQSDDPAVEAVATEIGLGRVRVMSREGRVDFAERLHDGRFGPGDEMALAAPAHCVTCAFYLPLAGSLGQLLGACGNDLSPADGRVVDAGYGCGAHSETVIVMPARSAATDTVIDELTLEVHRRIAVEGPPPLEVSDPALDEWADPYIVGAELAEAELEEAALLDAAAEPDDQWSPGKD</sequence>
<dbReference type="InterPro" id="IPR021391">
    <property type="entry name" value="DUF3027"/>
</dbReference>